<keyword evidence="5" id="KW-1185">Reference proteome</keyword>
<proteinExistence type="predicted"/>
<accession>A0A511QWE9</accession>
<evidence type="ECO:0000256" key="1">
    <source>
        <dbReference type="ARBA" id="ARBA00004948"/>
    </source>
</evidence>
<dbReference type="Proteomes" id="UP000321113">
    <property type="component" value="Unassembled WGS sequence"/>
</dbReference>
<dbReference type="GO" id="GO:0009228">
    <property type="term" value="P:thiamine biosynthetic process"/>
    <property type="evidence" value="ECO:0007669"/>
    <property type="project" value="UniProtKB-KW"/>
</dbReference>
<feature type="domain" description="Thiamine phosphate synthase/TenI" evidence="3">
    <location>
        <begin position="183"/>
        <end position="360"/>
    </location>
</feature>
<dbReference type="SUPFAM" id="SSF51391">
    <property type="entry name" value="Thiamin phosphate synthase"/>
    <property type="match status" value="1"/>
</dbReference>
<evidence type="ECO:0000313" key="4">
    <source>
        <dbReference type="EMBL" id="GEM81699.1"/>
    </source>
</evidence>
<comment type="pathway">
    <text evidence="1">Cofactor biosynthesis; thiamine diphosphate biosynthesis.</text>
</comment>
<name>A0A511QWE9_9VIBR</name>
<evidence type="ECO:0000313" key="5">
    <source>
        <dbReference type="Proteomes" id="UP000321113"/>
    </source>
</evidence>
<evidence type="ECO:0000256" key="2">
    <source>
        <dbReference type="ARBA" id="ARBA00022977"/>
    </source>
</evidence>
<sequence length="394" mass="43306">MESPLNSYIQSPTITPAFDKALSMVASKATTAGFSKVITAISGGDSYAIVTPNQTFELVVDTNVEQQFSATIVDSENNKLASLEVLHTKGQDSITLSDGSCFEWTYKPEDYLTTCDDYLAWLLIALSLEFTIEDAALIAKSALHVSCETWPNHIKFFPQLATTHQQVLTRKPSRCFGLYPVLDSLELVDEISQSDVNILQLRIKDKSNEAVTEDVRRAIQIGKQRGVDVVINDYWELALEHGASCIHLGQEDLAELADSRLLSSDTGLGISTHGYYEIINALQYKPSYLALGHIFPTTTKDMPSSPQGLIKLNLYQALITSIGEQRGEILPSVAIGGINLERAPLVIESGVTSVAVVRAVTQAHDKHEAVAQFQQLFKHLHEKENQLEEASDAV</sequence>
<evidence type="ECO:0000259" key="3">
    <source>
        <dbReference type="Pfam" id="PF02581"/>
    </source>
</evidence>
<dbReference type="InterPro" id="IPR022998">
    <property type="entry name" value="ThiamineP_synth_TenI"/>
</dbReference>
<dbReference type="Pfam" id="PF02581">
    <property type="entry name" value="TMP-TENI"/>
    <property type="match status" value="1"/>
</dbReference>
<keyword evidence="2" id="KW-0784">Thiamine biosynthesis</keyword>
<dbReference type="GO" id="GO:0005737">
    <property type="term" value="C:cytoplasm"/>
    <property type="evidence" value="ECO:0007669"/>
    <property type="project" value="TreeGrafter"/>
</dbReference>
<comment type="caution">
    <text evidence="4">The sequence shown here is derived from an EMBL/GenBank/DDBJ whole genome shotgun (WGS) entry which is preliminary data.</text>
</comment>
<dbReference type="CDD" id="cd00564">
    <property type="entry name" value="TMP_TenI"/>
    <property type="match status" value="1"/>
</dbReference>
<dbReference type="EMBL" id="BJXK01000030">
    <property type="protein sequence ID" value="GEM81699.1"/>
    <property type="molecule type" value="Genomic_DNA"/>
</dbReference>
<dbReference type="GO" id="GO:0004789">
    <property type="term" value="F:thiamine-phosphate diphosphorylase activity"/>
    <property type="evidence" value="ECO:0007669"/>
    <property type="project" value="TreeGrafter"/>
</dbReference>
<gene>
    <name evidence="4" type="ORF">VSU01S_39440</name>
</gene>
<organism evidence="4 5">
    <name type="scientific">Vibrio superstes NBRC 103154</name>
    <dbReference type="NCBI Taxonomy" id="1219062"/>
    <lineage>
        <taxon>Bacteria</taxon>
        <taxon>Pseudomonadati</taxon>
        <taxon>Pseudomonadota</taxon>
        <taxon>Gammaproteobacteria</taxon>
        <taxon>Vibrionales</taxon>
        <taxon>Vibrionaceae</taxon>
        <taxon>Vibrio</taxon>
    </lineage>
</organism>
<dbReference type="AlphaFoldDB" id="A0A511QWE9"/>
<dbReference type="Gene3D" id="3.20.20.70">
    <property type="entry name" value="Aldolase class I"/>
    <property type="match status" value="1"/>
</dbReference>
<protein>
    <recommendedName>
        <fullName evidence="3">Thiamine phosphate synthase/TenI domain-containing protein</fullName>
    </recommendedName>
</protein>
<reference evidence="4 5" key="1">
    <citation type="submission" date="2019-07" db="EMBL/GenBank/DDBJ databases">
        <title>Whole genome shotgun sequence of Vibrio superstes NBRC 103154.</title>
        <authorList>
            <person name="Hosoyama A."/>
            <person name="Uohara A."/>
            <person name="Ohji S."/>
            <person name="Ichikawa N."/>
        </authorList>
    </citation>
    <scope>NUCLEOTIDE SEQUENCE [LARGE SCALE GENOMIC DNA]</scope>
    <source>
        <strain evidence="4 5">NBRC 103154</strain>
    </source>
</reference>
<dbReference type="PANTHER" id="PTHR20857">
    <property type="entry name" value="THIAMINE-PHOSPHATE PYROPHOSPHORYLASE"/>
    <property type="match status" value="1"/>
</dbReference>
<dbReference type="PANTHER" id="PTHR20857:SF15">
    <property type="entry name" value="THIAMINE-PHOSPHATE SYNTHASE"/>
    <property type="match status" value="1"/>
</dbReference>
<dbReference type="InterPro" id="IPR036206">
    <property type="entry name" value="ThiamineP_synth_sf"/>
</dbReference>
<dbReference type="InterPro" id="IPR013785">
    <property type="entry name" value="Aldolase_TIM"/>
</dbReference>
<dbReference type="OrthoDB" id="9810880at2"/>